<protein>
    <submittedName>
        <fullName evidence="1">Uncharacterized protein</fullName>
    </submittedName>
</protein>
<dbReference type="AlphaFoldDB" id="A0AAP0NMK5"/>
<dbReference type="EMBL" id="JBBNAG010000008">
    <property type="protein sequence ID" value="KAK9111624.1"/>
    <property type="molecule type" value="Genomic_DNA"/>
</dbReference>
<proteinExistence type="predicted"/>
<reference evidence="1 2" key="1">
    <citation type="submission" date="2024-01" db="EMBL/GenBank/DDBJ databases">
        <title>Genome assemblies of Stephania.</title>
        <authorList>
            <person name="Yang L."/>
        </authorList>
    </citation>
    <scope>NUCLEOTIDE SEQUENCE [LARGE SCALE GENOMIC DNA]</scope>
    <source>
        <strain evidence="1">JXDWG</strain>
        <tissue evidence="1">Leaf</tissue>
    </source>
</reference>
<comment type="caution">
    <text evidence="1">The sequence shown here is derived from an EMBL/GenBank/DDBJ whole genome shotgun (WGS) entry which is preliminary data.</text>
</comment>
<evidence type="ECO:0000313" key="2">
    <source>
        <dbReference type="Proteomes" id="UP001419268"/>
    </source>
</evidence>
<evidence type="ECO:0000313" key="1">
    <source>
        <dbReference type="EMBL" id="KAK9111624.1"/>
    </source>
</evidence>
<organism evidence="1 2">
    <name type="scientific">Stephania cephalantha</name>
    <dbReference type="NCBI Taxonomy" id="152367"/>
    <lineage>
        <taxon>Eukaryota</taxon>
        <taxon>Viridiplantae</taxon>
        <taxon>Streptophyta</taxon>
        <taxon>Embryophyta</taxon>
        <taxon>Tracheophyta</taxon>
        <taxon>Spermatophyta</taxon>
        <taxon>Magnoliopsida</taxon>
        <taxon>Ranunculales</taxon>
        <taxon>Menispermaceae</taxon>
        <taxon>Menispermoideae</taxon>
        <taxon>Cissampelideae</taxon>
        <taxon>Stephania</taxon>
    </lineage>
</organism>
<dbReference type="Proteomes" id="UP001419268">
    <property type="component" value="Unassembled WGS sequence"/>
</dbReference>
<accession>A0AAP0NMK5</accession>
<gene>
    <name evidence="1" type="ORF">Scep_019143</name>
</gene>
<name>A0AAP0NMK5_9MAGN</name>
<sequence>MVAKRGVDTGDQLATKDPVDLDSGIDYEVLESVVRIGEELLKNLLGQMDGLGHIQNISEERDQDFDLTKSPEQQSSDLNVHATMTRVKLDFYLNEFLKQESSDINVHTILRKVELDFDLNKFPEPEEGEVFEDKGL</sequence>
<keyword evidence="2" id="KW-1185">Reference proteome</keyword>